<evidence type="ECO:0000256" key="10">
    <source>
        <dbReference type="ARBA" id="ARBA00022807"/>
    </source>
</evidence>
<dbReference type="RefSeq" id="XP_021874330.1">
    <property type="nucleotide sequence ID" value="XM_022011982.1"/>
</dbReference>
<dbReference type="Pfam" id="PF02099">
    <property type="entry name" value="Josephin"/>
    <property type="match status" value="1"/>
</dbReference>
<keyword evidence="5" id="KW-0963">Cytoplasm</keyword>
<feature type="compositionally biased region" description="Basic and acidic residues" evidence="20">
    <location>
        <begin position="280"/>
        <end position="289"/>
    </location>
</feature>
<comment type="caution">
    <text evidence="19">Lacks conserved residue(s) required for the propagation of feature annotation.</text>
</comment>
<feature type="domain" description="Josephin" evidence="21">
    <location>
        <begin position="4"/>
        <end position="179"/>
    </location>
</feature>
<keyword evidence="10" id="KW-0788">Thiol protease</keyword>
<feature type="active site" description="Nucleophile" evidence="18">
    <location>
        <position position="19"/>
    </location>
</feature>
<dbReference type="STRING" id="4999.A0A1Y1URF1"/>
<dbReference type="GO" id="GO:0005634">
    <property type="term" value="C:nucleus"/>
    <property type="evidence" value="ECO:0007669"/>
    <property type="project" value="UniProtKB-SubCell"/>
</dbReference>
<feature type="compositionally biased region" description="Basic and acidic residues" evidence="20">
    <location>
        <begin position="324"/>
        <end position="333"/>
    </location>
</feature>
<dbReference type="InterPro" id="IPR003903">
    <property type="entry name" value="UIM_dom"/>
</dbReference>
<keyword evidence="11" id="KW-0805">Transcription regulation</keyword>
<evidence type="ECO:0000256" key="14">
    <source>
        <dbReference type="ARBA" id="ARBA00060106"/>
    </source>
</evidence>
<dbReference type="EC" id="3.4.19.12" evidence="4"/>
<comment type="subcellular location">
    <subcellularLocation>
        <location evidence="3">Cytoplasm</location>
    </subcellularLocation>
    <subcellularLocation>
        <location evidence="2">Nucleus</location>
    </subcellularLocation>
</comment>
<evidence type="ECO:0000256" key="17">
    <source>
        <dbReference type="ARBA" id="ARBA00082365"/>
    </source>
</evidence>
<evidence type="ECO:0000256" key="8">
    <source>
        <dbReference type="ARBA" id="ARBA00022786"/>
    </source>
</evidence>
<dbReference type="PRINTS" id="PR01233">
    <property type="entry name" value="JOSEPHIN"/>
</dbReference>
<evidence type="ECO:0000256" key="2">
    <source>
        <dbReference type="ARBA" id="ARBA00004123"/>
    </source>
</evidence>
<dbReference type="PANTHER" id="PTHR14159:SF0">
    <property type="entry name" value="ATAXIN-3-RELATED"/>
    <property type="match status" value="1"/>
</dbReference>
<dbReference type="GO" id="GO:0016579">
    <property type="term" value="P:protein deubiquitination"/>
    <property type="evidence" value="ECO:0007669"/>
    <property type="project" value="InterPro"/>
</dbReference>
<comment type="function">
    <text evidence="14">Acts as a chain editing deubiquitinating enzyme that binds and cleaves 'Lys-48'-linked polyubiquitin chains, with a preference for chains containing four or more ubiquitin molecules thereby modulating protein degradation by the ubiquitin-proteasome pathway. Probably by regulating the IGF-1-insulin-like pathway, regulates lifespan. Regulates germline DNA double-strand-break repair and apoptosis in response to DNA damage by recruiting E4 ubiquitin-protein ligase ufd-2 to DNA repair foci. Interacts with key regulators of transcription and represses transcription. Acts as a histone-binding protein that regulates transcription.</text>
</comment>
<evidence type="ECO:0000256" key="4">
    <source>
        <dbReference type="ARBA" id="ARBA00012759"/>
    </source>
</evidence>
<dbReference type="FunFam" id="1.10.287.10:FF:000018">
    <property type="entry name" value="Ataxin-3 homolog"/>
    <property type="match status" value="1"/>
</dbReference>
<dbReference type="Gene3D" id="1.10.287.10">
    <property type="entry name" value="S15/NS1, RNA-binding"/>
    <property type="match status" value="1"/>
</dbReference>
<dbReference type="InterPro" id="IPR033865">
    <property type="entry name" value="Ataxin-3"/>
</dbReference>
<feature type="compositionally biased region" description="Polar residues" evidence="20">
    <location>
        <begin position="214"/>
        <end position="226"/>
    </location>
</feature>
<protein>
    <recommendedName>
        <fullName evidence="16">Ataxin-3 homolog</fullName>
        <ecNumber evidence="4">3.4.19.12</ecNumber>
    </recommendedName>
    <alternativeName>
        <fullName evidence="17">Machado-Joseph disease-like protein</fullName>
    </alternativeName>
</protein>
<proteinExistence type="predicted"/>
<keyword evidence="12" id="KW-0804">Transcription</keyword>
<sequence length="370" mass="42101">MDLVPHMYWERQEPGSQLCAQHCLNNLLQQFTYSEFDLADIAKRLDEAERAQLHEPQSKSHNFDDTGYFSISVLERALEVWDLTLVRWRGEAMREYQEHPEEQVAFILHLSSHWIPLRRFGSNDSYKRWYNLNSFLPHPEWISPTYLRMVLSQAEQEGYSVFCVRKAAPSDDGWGDGGLASLPECQADVFAVQLGEPQGRSGGTVAPIGRGAQMSDQPSVDPSTITPPDEHVDPFDRAGPSQRRRRQPDPVDPFGDAEEDTAPAQRRPAQVWEDEELDEVHDFTQHQRDYDDEDAALQAALRASMEDIPSDWVAPTLQPKTAPKKAEMIHKEPVSAPPQAEEEPEPEGEDETNELEPEELSPGEHRNRLS</sequence>
<evidence type="ECO:0000256" key="15">
    <source>
        <dbReference type="ARBA" id="ARBA00063584"/>
    </source>
</evidence>
<dbReference type="SMART" id="SM01246">
    <property type="entry name" value="Josephin"/>
    <property type="match status" value="1"/>
</dbReference>
<dbReference type="GeneID" id="33553790"/>
<accession>A0A1Y1URF1</accession>
<feature type="compositionally biased region" description="Acidic residues" evidence="20">
    <location>
        <begin position="340"/>
        <end position="361"/>
    </location>
</feature>
<feature type="active site" evidence="18">
    <location>
        <position position="133"/>
    </location>
</feature>
<evidence type="ECO:0000256" key="11">
    <source>
        <dbReference type="ARBA" id="ARBA00023015"/>
    </source>
</evidence>
<evidence type="ECO:0000256" key="6">
    <source>
        <dbReference type="ARBA" id="ARBA00022670"/>
    </source>
</evidence>
<feature type="region of interest" description="Disordered" evidence="20">
    <location>
        <begin position="195"/>
        <end position="370"/>
    </location>
</feature>
<evidence type="ECO:0000256" key="13">
    <source>
        <dbReference type="ARBA" id="ARBA00023242"/>
    </source>
</evidence>
<dbReference type="PANTHER" id="PTHR14159">
    <property type="entry name" value="ATAXIN-3-RELATED"/>
    <property type="match status" value="1"/>
</dbReference>
<evidence type="ECO:0000256" key="19">
    <source>
        <dbReference type="PROSITE-ProRule" id="PRU00331"/>
    </source>
</evidence>
<dbReference type="Proteomes" id="UP000193218">
    <property type="component" value="Unassembled WGS sequence"/>
</dbReference>
<dbReference type="GO" id="GO:0005737">
    <property type="term" value="C:cytoplasm"/>
    <property type="evidence" value="ECO:0007669"/>
    <property type="project" value="UniProtKB-SubCell"/>
</dbReference>
<keyword evidence="23" id="KW-1185">Reference proteome</keyword>
<comment type="catalytic activity">
    <reaction evidence="1">
        <text>Thiol-dependent hydrolysis of ester, thioester, amide, peptide and isopeptide bonds formed by the C-terminal Gly of ubiquitin (a 76-residue protein attached to proteins as an intracellular targeting signal).</text>
        <dbReference type="EC" id="3.4.19.12"/>
    </reaction>
</comment>
<comment type="subunit">
    <text evidence="15">Forms a complex composed of deubiquitinating enzyme atx-3, adapter ubxn-5 and cdc-48.1. Forms a complex composed of deubiquitinating enzyme atx-3, E4 ubiquitin-protein ligase ufd-2 and cdc-48.1. Interacts (via RRDR motif) with cdc-48.1 (via N-terminus) and cdc-48.2 (via N-terminus); the interaction with cdc-48.1 is not required for atx-3 enzymatic activity. Interacts (via C-terminus) with ubxn-5. May interact with ned-8.</text>
</comment>
<dbReference type="GO" id="GO:0004843">
    <property type="term" value="F:cysteine-type deubiquitinase activity"/>
    <property type="evidence" value="ECO:0007669"/>
    <property type="project" value="UniProtKB-EC"/>
</dbReference>
<keyword evidence="8" id="KW-0833">Ubl conjugation pathway</keyword>
<evidence type="ECO:0000259" key="21">
    <source>
        <dbReference type="PROSITE" id="PS50957"/>
    </source>
</evidence>
<evidence type="ECO:0000256" key="5">
    <source>
        <dbReference type="ARBA" id="ARBA00022490"/>
    </source>
</evidence>
<keyword evidence="7" id="KW-0677">Repeat</keyword>
<evidence type="ECO:0000313" key="22">
    <source>
        <dbReference type="EMBL" id="ORX40651.1"/>
    </source>
</evidence>
<evidence type="ECO:0000256" key="9">
    <source>
        <dbReference type="ARBA" id="ARBA00022801"/>
    </source>
</evidence>
<dbReference type="EMBL" id="NBSH01000001">
    <property type="protein sequence ID" value="ORX40651.1"/>
    <property type="molecule type" value="Genomic_DNA"/>
</dbReference>
<keyword evidence="6" id="KW-0645">Protease</keyword>
<evidence type="ECO:0000256" key="7">
    <source>
        <dbReference type="ARBA" id="ARBA00022737"/>
    </source>
</evidence>
<dbReference type="InParanoid" id="A0A1Y1URF1"/>
<organism evidence="22 23">
    <name type="scientific">Kockovaella imperatae</name>
    <dbReference type="NCBI Taxonomy" id="4999"/>
    <lineage>
        <taxon>Eukaryota</taxon>
        <taxon>Fungi</taxon>
        <taxon>Dikarya</taxon>
        <taxon>Basidiomycota</taxon>
        <taxon>Agaricomycotina</taxon>
        <taxon>Tremellomycetes</taxon>
        <taxon>Tremellales</taxon>
        <taxon>Cuniculitremaceae</taxon>
        <taxon>Kockovaella</taxon>
    </lineage>
</organism>
<name>A0A1Y1URF1_9TREE</name>
<reference evidence="22 23" key="1">
    <citation type="submission" date="2017-03" db="EMBL/GenBank/DDBJ databases">
        <title>Widespread Adenine N6-methylation of Active Genes in Fungi.</title>
        <authorList>
            <consortium name="DOE Joint Genome Institute"/>
            <person name="Mondo S.J."/>
            <person name="Dannebaum R.O."/>
            <person name="Kuo R.C."/>
            <person name="Louie K.B."/>
            <person name="Bewick A.J."/>
            <person name="Labutti K."/>
            <person name="Haridas S."/>
            <person name="Kuo A."/>
            <person name="Salamov A."/>
            <person name="Ahrendt S.R."/>
            <person name="Lau R."/>
            <person name="Bowen B.P."/>
            <person name="Lipzen A."/>
            <person name="Sullivan W."/>
            <person name="Andreopoulos W.B."/>
            <person name="Clum A."/>
            <person name="Lindquist E."/>
            <person name="Daum C."/>
            <person name="Northen T.R."/>
            <person name="Ramamoorthy G."/>
            <person name="Schmitz R.J."/>
            <person name="Gryganskyi A."/>
            <person name="Culley D."/>
            <person name="Magnuson J."/>
            <person name="James T.Y."/>
            <person name="O'Malley M.A."/>
            <person name="Stajich J.E."/>
            <person name="Spatafora J.W."/>
            <person name="Visel A."/>
            <person name="Grigoriev I.V."/>
        </authorList>
    </citation>
    <scope>NUCLEOTIDE SEQUENCE [LARGE SCALE GENOMIC DNA]</scope>
    <source>
        <strain evidence="22 23">NRRL Y-17943</strain>
    </source>
</reference>
<keyword evidence="13" id="KW-0539">Nucleus</keyword>
<keyword evidence="9" id="KW-0378">Hydrolase</keyword>
<evidence type="ECO:0000256" key="1">
    <source>
        <dbReference type="ARBA" id="ARBA00000707"/>
    </source>
</evidence>
<evidence type="ECO:0000256" key="12">
    <source>
        <dbReference type="ARBA" id="ARBA00023163"/>
    </source>
</evidence>
<dbReference type="GO" id="GO:0006508">
    <property type="term" value="P:proteolysis"/>
    <property type="evidence" value="ECO:0007669"/>
    <property type="project" value="UniProtKB-KW"/>
</dbReference>
<dbReference type="AlphaFoldDB" id="A0A1Y1URF1"/>
<evidence type="ECO:0000256" key="20">
    <source>
        <dbReference type="SAM" id="MobiDB-lite"/>
    </source>
</evidence>
<dbReference type="OrthoDB" id="10063692at2759"/>
<evidence type="ECO:0000256" key="3">
    <source>
        <dbReference type="ARBA" id="ARBA00004496"/>
    </source>
</evidence>
<dbReference type="PROSITE" id="PS50330">
    <property type="entry name" value="UIM"/>
    <property type="match status" value="1"/>
</dbReference>
<dbReference type="Gene3D" id="3.90.70.40">
    <property type="match status" value="1"/>
</dbReference>
<dbReference type="PROSITE" id="PS50957">
    <property type="entry name" value="JOSEPHIN"/>
    <property type="match status" value="1"/>
</dbReference>
<comment type="caution">
    <text evidence="22">The sequence shown here is derived from an EMBL/GenBank/DDBJ whole genome shotgun (WGS) entry which is preliminary data.</text>
</comment>
<evidence type="ECO:0000256" key="16">
    <source>
        <dbReference type="ARBA" id="ARBA00069055"/>
    </source>
</evidence>
<evidence type="ECO:0000313" key="23">
    <source>
        <dbReference type="Proteomes" id="UP000193218"/>
    </source>
</evidence>
<feature type="active site" description="Proton acceptor" evidence="18">
    <location>
        <position position="113"/>
    </location>
</feature>
<dbReference type="InterPro" id="IPR006155">
    <property type="entry name" value="Josephin"/>
</dbReference>
<gene>
    <name evidence="22" type="ORF">BD324DRAFT_13012</name>
</gene>
<evidence type="ECO:0000256" key="18">
    <source>
        <dbReference type="PIRSR" id="PIRSR633865-1"/>
    </source>
</evidence>